<proteinExistence type="predicted"/>
<feature type="region of interest" description="Disordered" evidence="1">
    <location>
        <begin position="41"/>
        <end position="70"/>
    </location>
</feature>
<reference evidence="3" key="1">
    <citation type="submission" date="2021-01" db="EMBL/GenBank/DDBJ databases">
        <title>Caligus Genome Assembly.</title>
        <authorList>
            <person name="Gallardo-Escarate C."/>
        </authorList>
    </citation>
    <scope>NUCLEOTIDE SEQUENCE [LARGE SCALE GENOMIC DNA]</scope>
</reference>
<evidence type="ECO:0000313" key="3">
    <source>
        <dbReference type="Proteomes" id="UP000595437"/>
    </source>
</evidence>
<protein>
    <submittedName>
        <fullName evidence="2">Uncharacterized protein</fullName>
    </submittedName>
</protein>
<keyword evidence="3" id="KW-1185">Reference proteome</keyword>
<evidence type="ECO:0000313" key="2">
    <source>
        <dbReference type="EMBL" id="QQP52651.1"/>
    </source>
</evidence>
<dbReference type="EMBL" id="CP045892">
    <property type="protein sequence ID" value="QQP52651.1"/>
    <property type="molecule type" value="Genomic_DNA"/>
</dbReference>
<name>A0A7T8HMR6_CALRO</name>
<gene>
    <name evidence="2" type="ORF">FKW44_004866</name>
</gene>
<sequence length="70" mass="7988">MSHEEKNREKIADLLQAKVDKRDRGDCWLLWGYILQCFKGSKGWQSTGRTPGSEEQIKEDLGFSGKSGTR</sequence>
<evidence type="ECO:0000256" key="1">
    <source>
        <dbReference type="SAM" id="MobiDB-lite"/>
    </source>
</evidence>
<organism evidence="2 3">
    <name type="scientific">Caligus rogercresseyi</name>
    <name type="common">Sea louse</name>
    <dbReference type="NCBI Taxonomy" id="217165"/>
    <lineage>
        <taxon>Eukaryota</taxon>
        <taxon>Metazoa</taxon>
        <taxon>Ecdysozoa</taxon>
        <taxon>Arthropoda</taxon>
        <taxon>Crustacea</taxon>
        <taxon>Multicrustacea</taxon>
        <taxon>Hexanauplia</taxon>
        <taxon>Copepoda</taxon>
        <taxon>Siphonostomatoida</taxon>
        <taxon>Caligidae</taxon>
        <taxon>Caligus</taxon>
    </lineage>
</organism>
<dbReference type="AlphaFoldDB" id="A0A7T8HMR6"/>
<dbReference type="Proteomes" id="UP000595437">
    <property type="component" value="Chromosome 3"/>
</dbReference>
<accession>A0A7T8HMR6</accession>